<comment type="similarity">
    <text evidence="3">Belongs to the cysteine synthase/cystathionine beta-synthase family.</text>
</comment>
<evidence type="ECO:0000256" key="1">
    <source>
        <dbReference type="ARBA" id="ARBA00001933"/>
    </source>
</evidence>
<evidence type="ECO:0000256" key="8">
    <source>
        <dbReference type="ARBA" id="ARBA00078257"/>
    </source>
</evidence>
<evidence type="ECO:0000256" key="2">
    <source>
        <dbReference type="ARBA" id="ARBA00004962"/>
    </source>
</evidence>
<dbReference type="AlphaFoldDB" id="A0A975ATA5"/>
<sequence>MAANRFHDILGTVGRTPIVRINKLAPARVNVFAKVEAFNPMGSVKDRLALGVIEDAERRGALKPGQTVIEATSGNTGIGLAMVCAVKGFPLVVTMAENFSVERRRMMRFLGAKVVLTPAALKGSGMLAKAVELAQAHGWFLCRQFENEANADMHTRTTAPEILAAFEGERLDYFVTGYGTGGTLKGVARVLRQARPDTRIVVCEPDNSPILGSGLPQPRAADGTPGESHPAFRPHLMQGWSPDFIPKLTQDAITAHWIDRVLPINGADAVRRAKELAQQEGIFAGISAGATLAGALQIAEEAPDGATILCMLPDTGERYLSTPLFEGIGIDMTQEELAISRSTPGARFDAAAPPPPAAPAQQPVAPPVSKDVEAFVEALLADAAQPVVLFALEWCEFCWSVRKLFATLGVPYRSVDLDSTEYQRDDRGGQIRAVLAARTGKRTIPQVFVGGQWIGGCTETLDLAKEGRLQAMLKAQGVACDEGVRVEPGALLPAWLQPR</sequence>
<dbReference type="PANTHER" id="PTHR10314">
    <property type="entry name" value="CYSTATHIONINE BETA-SYNTHASE"/>
    <property type="match status" value="1"/>
</dbReference>
<dbReference type="KEGG" id="lsf:I8J32_003000"/>
<evidence type="ECO:0000256" key="5">
    <source>
        <dbReference type="ARBA" id="ARBA00022898"/>
    </source>
</evidence>
<keyword evidence="5 10" id="KW-0663">Pyridoxal phosphate</keyword>
<dbReference type="NCBIfam" id="TIGR01139">
    <property type="entry name" value="cysK"/>
    <property type="match status" value="1"/>
</dbReference>
<feature type="binding site" evidence="10">
    <location>
        <begin position="179"/>
        <end position="183"/>
    </location>
    <ligand>
        <name>pyridoxal 5'-phosphate</name>
        <dbReference type="ChEBI" id="CHEBI:597326"/>
    </ligand>
</feature>
<dbReference type="FunFam" id="3.40.50.1100:FF:000003">
    <property type="entry name" value="Cystathionine beta-synthase"/>
    <property type="match status" value="1"/>
</dbReference>
<keyword evidence="16" id="KW-1185">Reference proteome</keyword>
<evidence type="ECO:0000256" key="12">
    <source>
        <dbReference type="SAM" id="MobiDB-lite"/>
    </source>
</evidence>
<dbReference type="InterPro" id="IPR005859">
    <property type="entry name" value="CysK"/>
</dbReference>
<dbReference type="SUPFAM" id="SSF52833">
    <property type="entry name" value="Thioredoxin-like"/>
    <property type="match status" value="1"/>
</dbReference>
<evidence type="ECO:0000256" key="3">
    <source>
        <dbReference type="ARBA" id="ARBA00007103"/>
    </source>
</evidence>
<dbReference type="GO" id="GO:0004124">
    <property type="term" value="F:cysteine synthase activity"/>
    <property type="evidence" value="ECO:0007669"/>
    <property type="project" value="UniProtKB-EC"/>
</dbReference>
<feature type="binding site" evidence="10">
    <location>
        <position position="75"/>
    </location>
    <ligand>
        <name>pyridoxal 5'-phosphate</name>
        <dbReference type="ChEBI" id="CHEBI:597326"/>
    </ligand>
</feature>
<feature type="domain" description="Tryptophan synthase beta chain-like PALP" evidence="13">
    <location>
        <begin position="11"/>
        <end position="314"/>
    </location>
</feature>
<evidence type="ECO:0000256" key="4">
    <source>
        <dbReference type="ARBA" id="ARBA00012681"/>
    </source>
</evidence>
<evidence type="ECO:0000313" key="16">
    <source>
        <dbReference type="Proteomes" id="UP000639274"/>
    </source>
</evidence>
<protein>
    <recommendedName>
        <fullName evidence="7">Cysteine synthase B</fullName>
        <ecNumber evidence="4">2.5.1.47</ecNumber>
    </recommendedName>
    <alternativeName>
        <fullName evidence="8">O-acetylserine (thiol)-lyase B</fullName>
    </alternativeName>
    <alternativeName>
        <fullName evidence="9">O-acetylserine sulfhydrylase B</fullName>
    </alternativeName>
</protein>
<feature type="region of interest" description="Disordered" evidence="12">
    <location>
        <begin position="345"/>
        <end position="365"/>
    </location>
</feature>
<keyword evidence="15" id="KW-0808">Transferase</keyword>
<dbReference type="Pfam" id="PF00291">
    <property type="entry name" value="PALP"/>
    <property type="match status" value="1"/>
</dbReference>
<proteinExistence type="inferred from homology"/>
<comment type="cofactor">
    <cofactor evidence="1 10">
        <name>pyridoxal 5'-phosphate</name>
        <dbReference type="ChEBI" id="CHEBI:597326"/>
    </cofactor>
</comment>
<dbReference type="SUPFAM" id="SSF53686">
    <property type="entry name" value="Tryptophan synthase beta subunit-like PLP-dependent enzymes"/>
    <property type="match status" value="1"/>
</dbReference>
<evidence type="ECO:0000256" key="9">
    <source>
        <dbReference type="ARBA" id="ARBA00079153"/>
    </source>
</evidence>
<organism evidence="15 16">
    <name type="scientific">Agrilutibacter solisilvae</name>
    <dbReference type="NCBI Taxonomy" id="2763317"/>
    <lineage>
        <taxon>Bacteria</taxon>
        <taxon>Pseudomonadati</taxon>
        <taxon>Pseudomonadota</taxon>
        <taxon>Gammaproteobacteria</taxon>
        <taxon>Lysobacterales</taxon>
        <taxon>Lysobacteraceae</taxon>
        <taxon>Agrilutibacter</taxon>
    </lineage>
</organism>
<dbReference type="InterPro" id="IPR036052">
    <property type="entry name" value="TrpB-like_PALP_sf"/>
</dbReference>
<dbReference type="EC" id="2.5.1.47" evidence="4"/>
<dbReference type="EMBL" id="CP071518">
    <property type="protein sequence ID" value="QSX78909.1"/>
    <property type="molecule type" value="Genomic_DNA"/>
</dbReference>
<name>A0A975ATA5_9GAMM</name>
<accession>A0A975ATA5</accession>
<evidence type="ECO:0000313" key="15">
    <source>
        <dbReference type="EMBL" id="QSX78909.1"/>
    </source>
</evidence>
<evidence type="ECO:0000256" key="11">
    <source>
        <dbReference type="PIRSR" id="PIRSR605856-51"/>
    </source>
</evidence>
<feature type="modified residue" description="N6-(pyridoxal phosphate)lysine" evidence="11">
    <location>
        <position position="45"/>
    </location>
</feature>
<dbReference type="Pfam" id="PF00462">
    <property type="entry name" value="Glutaredoxin"/>
    <property type="match status" value="1"/>
</dbReference>
<dbReference type="Proteomes" id="UP000639274">
    <property type="component" value="Chromosome"/>
</dbReference>
<evidence type="ECO:0000259" key="14">
    <source>
        <dbReference type="Pfam" id="PF00462"/>
    </source>
</evidence>
<dbReference type="PRINTS" id="PR00160">
    <property type="entry name" value="GLUTAREDOXIN"/>
</dbReference>
<comment type="pathway">
    <text evidence="2">Amino-acid biosynthesis; L-cysteine biosynthesis; L-cysteine from L-serine: step 2/2.</text>
</comment>
<dbReference type="InterPro" id="IPR002109">
    <property type="entry name" value="Glutaredoxin"/>
</dbReference>
<dbReference type="InterPro" id="IPR036249">
    <property type="entry name" value="Thioredoxin-like_sf"/>
</dbReference>
<dbReference type="Gene3D" id="3.40.30.10">
    <property type="entry name" value="Glutaredoxin"/>
    <property type="match status" value="1"/>
</dbReference>
<dbReference type="InterPro" id="IPR005856">
    <property type="entry name" value="Cys_synth"/>
</dbReference>
<evidence type="ECO:0000259" key="13">
    <source>
        <dbReference type="Pfam" id="PF00291"/>
    </source>
</evidence>
<dbReference type="NCBIfam" id="TIGR01136">
    <property type="entry name" value="cysKM"/>
    <property type="match status" value="1"/>
</dbReference>
<dbReference type="InterPro" id="IPR014025">
    <property type="entry name" value="Glutaredoxin_subgr"/>
</dbReference>
<dbReference type="GO" id="GO:0006535">
    <property type="term" value="P:cysteine biosynthetic process from serine"/>
    <property type="evidence" value="ECO:0007669"/>
    <property type="project" value="InterPro"/>
</dbReference>
<feature type="domain" description="Glutaredoxin" evidence="14">
    <location>
        <begin position="387"/>
        <end position="454"/>
    </location>
</feature>
<evidence type="ECO:0000256" key="6">
    <source>
        <dbReference type="ARBA" id="ARBA00047931"/>
    </source>
</evidence>
<dbReference type="CDD" id="cd01561">
    <property type="entry name" value="CBS_like"/>
    <property type="match status" value="1"/>
</dbReference>
<dbReference type="InterPro" id="IPR001926">
    <property type="entry name" value="TrpB-like_PALP"/>
</dbReference>
<feature type="binding site" evidence="10">
    <location>
        <position position="287"/>
    </location>
    <ligand>
        <name>pyridoxal 5'-phosphate</name>
        <dbReference type="ChEBI" id="CHEBI:597326"/>
    </ligand>
</feature>
<evidence type="ECO:0000256" key="7">
    <source>
        <dbReference type="ARBA" id="ARBA00072081"/>
    </source>
</evidence>
<dbReference type="InterPro" id="IPR050214">
    <property type="entry name" value="Cys_Synth/Cystath_Beta-Synth"/>
</dbReference>
<dbReference type="Gene3D" id="3.40.50.1100">
    <property type="match status" value="2"/>
</dbReference>
<dbReference type="PROSITE" id="PS51354">
    <property type="entry name" value="GLUTAREDOXIN_2"/>
    <property type="match status" value="1"/>
</dbReference>
<gene>
    <name evidence="15" type="primary">cysK</name>
    <name evidence="15" type="ORF">I8J32_003000</name>
</gene>
<comment type="catalytic activity">
    <reaction evidence="6">
        <text>O-acetyl-L-serine + hydrogen sulfide = L-cysteine + acetate</text>
        <dbReference type="Rhea" id="RHEA:14829"/>
        <dbReference type="ChEBI" id="CHEBI:29919"/>
        <dbReference type="ChEBI" id="CHEBI:30089"/>
        <dbReference type="ChEBI" id="CHEBI:35235"/>
        <dbReference type="ChEBI" id="CHEBI:58340"/>
        <dbReference type="EC" id="2.5.1.47"/>
    </reaction>
</comment>
<reference evidence="15 16" key="1">
    <citation type="submission" date="2021-03" db="EMBL/GenBank/DDBJ databases">
        <title>Lysobacter sp. nov. isolated from soil of gangwondo yeongwol, south Korea.</title>
        <authorList>
            <person name="Kim K.R."/>
            <person name="Kim K.H."/>
            <person name="Jeon C.O."/>
        </authorList>
    </citation>
    <scope>NUCLEOTIDE SEQUENCE [LARGE SCALE GENOMIC DNA]</scope>
    <source>
        <strain evidence="15 16">R19</strain>
    </source>
</reference>
<evidence type="ECO:0000256" key="10">
    <source>
        <dbReference type="PIRSR" id="PIRSR605856-50"/>
    </source>
</evidence>